<organism evidence="2 3">
    <name type="scientific">Mesorhabditis spiculigera</name>
    <dbReference type="NCBI Taxonomy" id="96644"/>
    <lineage>
        <taxon>Eukaryota</taxon>
        <taxon>Metazoa</taxon>
        <taxon>Ecdysozoa</taxon>
        <taxon>Nematoda</taxon>
        <taxon>Chromadorea</taxon>
        <taxon>Rhabditida</taxon>
        <taxon>Rhabditina</taxon>
        <taxon>Rhabditomorpha</taxon>
        <taxon>Rhabditoidea</taxon>
        <taxon>Rhabditidae</taxon>
        <taxon>Mesorhabditinae</taxon>
        <taxon>Mesorhabditis</taxon>
    </lineage>
</organism>
<dbReference type="SUPFAM" id="SSF57802">
    <property type="entry name" value="Rubredoxin-like"/>
    <property type="match status" value="1"/>
</dbReference>
<dbReference type="AlphaFoldDB" id="A0AA36G9N7"/>
<reference evidence="2" key="1">
    <citation type="submission" date="2023-06" db="EMBL/GenBank/DDBJ databases">
        <authorList>
            <person name="Delattre M."/>
        </authorList>
    </citation>
    <scope>NUCLEOTIDE SEQUENCE</scope>
    <source>
        <strain evidence="2">AF72</strain>
    </source>
</reference>
<name>A0AA36G9N7_9BILA</name>
<protein>
    <recommendedName>
        <fullName evidence="1">Nucleotide-diphospho-sugar transferase domain-containing protein</fullName>
    </recommendedName>
</protein>
<dbReference type="PANTHER" id="PTHR31967:SF24">
    <property type="entry name" value="NUCLEOTIDE-DIPHOSPHO-SUGAR TRANSFERASE DOMAIN-CONTAINING PROTEIN"/>
    <property type="match status" value="1"/>
</dbReference>
<evidence type="ECO:0000313" key="3">
    <source>
        <dbReference type="Proteomes" id="UP001177023"/>
    </source>
</evidence>
<comment type="caution">
    <text evidence="2">The sequence shown here is derived from an EMBL/GenBank/DDBJ whole genome shotgun (WGS) entry which is preliminary data.</text>
</comment>
<dbReference type="Gene3D" id="2.60.11.10">
    <property type="entry name" value="Cytochrome c oxidase, subunit Vb"/>
    <property type="match status" value="1"/>
</dbReference>
<accession>A0AA36G9N7</accession>
<dbReference type="GO" id="GO:0045277">
    <property type="term" value="C:respiratory chain complex IV"/>
    <property type="evidence" value="ECO:0007669"/>
    <property type="project" value="InterPro"/>
</dbReference>
<evidence type="ECO:0000313" key="2">
    <source>
        <dbReference type="EMBL" id="CAJ0585304.1"/>
    </source>
</evidence>
<dbReference type="Proteomes" id="UP001177023">
    <property type="component" value="Unassembled WGS sequence"/>
</dbReference>
<dbReference type="GO" id="GO:0005740">
    <property type="term" value="C:mitochondrial envelope"/>
    <property type="evidence" value="ECO:0007669"/>
    <property type="project" value="InterPro"/>
</dbReference>
<dbReference type="InterPro" id="IPR005069">
    <property type="entry name" value="Nucl-diP-sugar_transferase"/>
</dbReference>
<evidence type="ECO:0000259" key="1">
    <source>
        <dbReference type="Pfam" id="PF03407"/>
    </source>
</evidence>
<feature type="non-terminal residue" evidence="2">
    <location>
        <position position="1"/>
    </location>
</feature>
<proteinExistence type="predicted"/>
<dbReference type="GO" id="GO:0006123">
    <property type="term" value="P:mitochondrial electron transport, cytochrome c to oxygen"/>
    <property type="evidence" value="ECO:0007669"/>
    <property type="project" value="InterPro"/>
</dbReference>
<sequence>MAQLAARSVMAALAKRVTNVSAVSTRGLAAEPNPDDYGHYPDPLEHATGREKKMLIARLAGDDRYEPKVYYRAEQTTKEKPNLIPLESIERLPQFEDFVSRLHAVGRAPYIIFFDSNQLEVTKNHICNLRPLPGAVERLAAVAFDEASEAALKSFDPTIPIITVDFSLVRKTLPADLENKKYITYQLILMLRARVVTALAKRGLNFWAMQQDTIWTANFPAMNIEDQKREANLLFDTVGNDQFRIYEKMKNWICGSTVISNSNFFMGNRRPVPFLIQVDHDSPLPKMELLRKWNLEFKYANGTCNPDAMKTVKYRKDCKAIHEV</sequence>
<gene>
    <name evidence="2" type="ORF">MSPICULIGERA_LOCUS23331</name>
</gene>
<dbReference type="InterPro" id="IPR036972">
    <property type="entry name" value="Cyt_c_oxidase_su5b_sf"/>
</dbReference>
<feature type="domain" description="Nucleotide-diphospho-sugar transferase" evidence="1">
    <location>
        <begin position="135"/>
        <end position="262"/>
    </location>
</feature>
<dbReference type="EMBL" id="CATQJA010002703">
    <property type="protein sequence ID" value="CAJ0585304.1"/>
    <property type="molecule type" value="Genomic_DNA"/>
</dbReference>
<dbReference type="Pfam" id="PF03407">
    <property type="entry name" value="Nucleotid_trans"/>
    <property type="match status" value="1"/>
</dbReference>
<keyword evidence="3" id="KW-1185">Reference proteome</keyword>
<dbReference type="PANTHER" id="PTHR31967">
    <property type="entry name" value="GROUNDHOG (HEDGEHOG-LIKE FAMILY)-RELATED"/>
    <property type="match status" value="1"/>
</dbReference>